<sequence>MSIAAGKYHSLAAHENGEVYAWGDNERGQAGDKTRMALYAPTRIKDEKNERLSGVKKVWAGHDHGMARTDEKTLIWGRNNDNQLGDKTGKDRPVPGPVRGGDGGEVTPLDIAVGKSHAVSVLEDSTVFAWGRGVVGGLGMETFGAESDFVQVQSCFALRKDGSVWAWGYNKEGQVGDNGAPNHRPVPVPVHGVDDVGELKDVRWISGYSSRYAVLNDGRVCVWGWNGNNETGTNTRTTSRRHIPYPIYLRKDDQHVFEEKVAKVKAGPLTSYAITEDGALWGWGHIDGKHVLGLGYNVTDFYPKKVMEKGVADVAARDRGGLAVKDDGSLWIWGHNSYGLLGQGHFNATTFDTPKQMNGLPSMIAAAAGAYYTLALDGEGFVWAWGDNRYGQLGINSTADKQATPAKVAMDASGNPLENVVAISATGNNGMALTSDGFVWTWGQNQYGCLGYAAAGNANQRTARRVEMSSEESRFLFGVQGIACGGAVSFALGDDGIVRAWGYGKEGQRGDGTKTETKTYPVETLLPKTKDQANKENPT</sequence>
<feature type="domain" description="RCC1-like" evidence="4">
    <location>
        <begin position="202"/>
        <end position="524"/>
    </location>
</feature>
<keyword evidence="2" id="KW-0677">Repeat</keyword>
<accession>A0A484HFM1</accession>
<evidence type="ECO:0000256" key="3">
    <source>
        <dbReference type="SAM" id="MobiDB-lite"/>
    </source>
</evidence>
<dbReference type="Pfam" id="PF25390">
    <property type="entry name" value="WD40_RLD"/>
    <property type="match status" value="1"/>
</dbReference>
<dbReference type="EMBL" id="CAACVI010000006">
    <property type="protein sequence ID" value="VEN73240.1"/>
    <property type="molecule type" value="Genomic_DNA"/>
</dbReference>
<name>A0A484HFM1_9BACT</name>
<dbReference type="InterPro" id="IPR009091">
    <property type="entry name" value="RCC1/BLIP-II"/>
</dbReference>
<dbReference type="InterPro" id="IPR058923">
    <property type="entry name" value="RCC1-like_dom"/>
</dbReference>
<dbReference type="GO" id="GO:0005737">
    <property type="term" value="C:cytoplasm"/>
    <property type="evidence" value="ECO:0007669"/>
    <property type="project" value="TreeGrafter"/>
</dbReference>
<evidence type="ECO:0000256" key="1">
    <source>
        <dbReference type="ARBA" id="ARBA00022658"/>
    </source>
</evidence>
<dbReference type="PANTHER" id="PTHR45982:SF1">
    <property type="entry name" value="REGULATOR OF CHROMOSOME CONDENSATION"/>
    <property type="match status" value="1"/>
</dbReference>
<evidence type="ECO:0000259" key="4">
    <source>
        <dbReference type="Pfam" id="PF25390"/>
    </source>
</evidence>
<dbReference type="Gene3D" id="2.130.10.30">
    <property type="entry name" value="Regulator of chromosome condensation 1/beta-lactamase-inhibitor protein II"/>
    <property type="match status" value="2"/>
</dbReference>
<dbReference type="Pfam" id="PF00415">
    <property type="entry name" value="RCC1"/>
    <property type="match status" value="2"/>
</dbReference>
<gene>
    <name evidence="5" type="ORF">EPICR_140001</name>
</gene>
<evidence type="ECO:0000256" key="2">
    <source>
        <dbReference type="ARBA" id="ARBA00022737"/>
    </source>
</evidence>
<dbReference type="InterPro" id="IPR000408">
    <property type="entry name" value="Reg_chr_condens"/>
</dbReference>
<dbReference type="Pfam" id="PF13540">
    <property type="entry name" value="RCC1_2"/>
    <property type="match status" value="1"/>
</dbReference>
<dbReference type="PROSITE" id="PS50012">
    <property type="entry name" value="RCC1_3"/>
    <property type="match status" value="7"/>
</dbReference>
<protein>
    <recommendedName>
        <fullName evidence="4">RCC1-like domain-containing protein</fullName>
    </recommendedName>
</protein>
<organism evidence="5">
    <name type="scientific">uncultured Desulfobacteraceae bacterium</name>
    <dbReference type="NCBI Taxonomy" id="218296"/>
    <lineage>
        <taxon>Bacteria</taxon>
        <taxon>Pseudomonadati</taxon>
        <taxon>Thermodesulfobacteriota</taxon>
        <taxon>Desulfobacteria</taxon>
        <taxon>Desulfobacterales</taxon>
        <taxon>Desulfobacteraceae</taxon>
        <taxon>environmental samples</taxon>
    </lineage>
</organism>
<dbReference type="GO" id="GO:0005085">
    <property type="term" value="F:guanyl-nucleotide exchange factor activity"/>
    <property type="evidence" value="ECO:0007669"/>
    <property type="project" value="TreeGrafter"/>
</dbReference>
<dbReference type="PRINTS" id="PR00633">
    <property type="entry name" value="RCCNDNSATION"/>
</dbReference>
<reference evidence="5" key="1">
    <citation type="submission" date="2019-01" db="EMBL/GenBank/DDBJ databases">
        <authorList>
            <consortium name="Genoscope - CEA"/>
            <person name="William W."/>
        </authorList>
    </citation>
    <scope>NUCLEOTIDE SEQUENCE</scope>
    <source>
        <strain evidence="5">CR-1</strain>
    </source>
</reference>
<dbReference type="PANTHER" id="PTHR45982">
    <property type="entry name" value="REGULATOR OF CHROMOSOME CONDENSATION"/>
    <property type="match status" value="1"/>
</dbReference>
<feature type="region of interest" description="Disordered" evidence="3">
    <location>
        <begin position="78"/>
        <end position="103"/>
    </location>
</feature>
<dbReference type="AlphaFoldDB" id="A0A484HFM1"/>
<evidence type="ECO:0000313" key="5">
    <source>
        <dbReference type="EMBL" id="VEN73240.1"/>
    </source>
</evidence>
<dbReference type="InterPro" id="IPR051553">
    <property type="entry name" value="Ran_GTPase-activating"/>
</dbReference>
<proteinExistence type="predicted"/>
<keyword evidence="1" id="KW-0344">Guanine-nucleotide releasing factor</keyword>
<dbReference type="SUPFAM" id="SSF50985">
    <property type="entry name" value="RCC1/BLIP-II"/>
    <property type="match status" value="2"/>
</dbReference>